<dbReference type="Gene3D" id="1.10.287.1260">
    <property type="match status" value="1"/>
</dbReference>
<dbReference type="PROSITE" id="PS01246">
    <property type="entry name" value="UPF0003"/>
    <property type="match status" value="1"/>
</dbReference>
<evidence type="ECO:0000259" key="11">
    <source>
        <dbReference type="Pfam" id="PF21088"/>
    </source>
</evidence>
<evidence type="ECO:0000256" key="7">
    <source>
        <dbReference type="SAM" id="Phobius"/>
    </source>
</evidence>
<dbReference type="Pfam" id="PF21088">
    <property type="entry name" value="MS_channel_1st"/>
    <property type="match status" value="1"/>
</dbReference>
<dbReference type="SUPFAM" id="SSF82861">
    <property type="entry name" value="Mechanosensitive channel protein MscS (YggB), transmembrane region"/>
    <property type="match status" value="1"/>
</dbReference>
<keyword evidence="3" id="KW-1003">Cell membrane</keyword>
<dbReference type="AlphaFoldDB" id="A0A1Y6C024"/>
<evidence type="ECO:0000256" key="3">
    <source>
        <dbReference type="ARBA" id="ARBA00022475"/>
    </source>
</evidence>
<keyword evidence="6 7" id="KW-0472">Membrane</keyword>
<evidence type="ECO:0000259" key="10">
    <source>
        <dbReference type="Pfam" id="PF21082"/>
    </source>
</evidence>
<dbReference type="Pfam" id="PF00924">
    <property type="entry name" value="MS_channel_2nd"/>
    <property type="match status" value="1"/>
</dbReference>
<gene>
    <name evidence="12" type="ORF">SAMN06296036_108188</name>
</gene>
<comment type="similarity">
    <text evidence="2">Belongs to the MscS (TC 1.A.23) family.</text>
</comment>
<dbReference type="PANTHER" id="PTHR43634">
    <property type="entry name" value="OW CONDUCTANCE MECHANOSENSITIVE CHANNEL"/>
    <property type="match status" value="1"/>
</dbReference>
<dbReference type="GO" id="GO:0008381">
    <property type="term" value="F:mechanosensitive monoatomic ion channel activity"/>
    <property type="evidence" value="ECO:0007669"/>
    <property type="project" value="UniProtKB-ARBA"/>
</dbReference>
<dbReference type="InterPro" id="IPR049278">
    <property type="entry name" value="MS_channel_C"/>
</dbReference>
<reference evidence="13" key="1">
    <citation type="submission" date="2017-04" db="EMBL/GenBank/DDBJ databases">
        <authorList>
            <person name="Varghese N."/>
            <person name="Submissions S."/>
        </authorList>
    </citation>
    <scope>NUCLEOTIDE SEQUENCE [LARGE SCALE GENOMIC DNA]</scope>
    <source>
        <strain evidence="13">RKEM611</strain>
    </source>
</reference>
<keyword evidence="4 7" id="KW-0812">Transmembrane</keyword>
<feature type="chain" id="PRO_5013006452" evidence="8">
    <location>
        <begin position="18"/>
        <end position="573"/>
    </location>
</feature>
<dbReference type="InterPro" id="IPR023408">
    <property type="entry name" value="MscS_beta-dom_sf"/>
</dbReference>
<dbReference type="InterPro" id="IPR011066">
    <property type="entry name" value="MscS_channel_C_sf"/>
</dbReference>
<dbReference type="InterPro" id="IPR006685">
    <property type="entry name" value="MscS_channel_2nd"/>
</dbReference>
<organism evidence="12 13">
    <name type="scientific">Pseudobacteriovorax antillogorgiicola</name>
    <dbReference type="NCBI Taxonomy" id="1513793"/>
    <lineage>
        <taxon>Bacteria</taxon>
        <taxon>Pseudomonadati</taxon>
        <taxon>Bdellovibrionota</taxon>
        <taxon>Oligoflexia</taxon>
        <taxon>Oligoflexales</taxon>
        <taxon>Pseudobacteriovoracaceae</taxon>
        <taxon>Pseudobacteriovorax</taxon>
    </lineage>
</organism>
<dbReference type="Gene3D" id="3.30.70.100">
    <property type="match status" value="1"/>
</dbReference>
<dbReference type="SUPFAM" id="SSF82689">
    <property type="entry name" value="Mechanosensitive channel protein MscS (YggB), C-terminal domain"/>
    <property type="match status" value="1"/>
</dbReference>
<protein>
    <submittedName>
        <fullName evidence="12">MscS family membrane protein</fullName>
    </submittedName>
</protein>
<dbReference type="GO" id="GO:0005886">
    <property type="term" value="C:plasma membrane"/>
    <property type="evidence" value="ECO:0007669"/>
    <property type="project" value="UniProtKB-SubCell"/>
</dbReference>
<evidence type="ECO:0000256" key="5">
    <source>
        <dbReference type="ARBA" id="ARBA00022989"/>
    </source>
</evidence>
<evidence type="ECO:0000313" key="12">
    <source>
        <dbReference type="EMBL" id="SMF27002.1"/>
    </source>
</evidence>
<dbReference type="Proteomes" id="UP000192907">
    <property type="component" value="Unassembled WGS sequence"/>
</dbReference>
<evidence type="ECO:0000256" key="8">
    <source>
        <dbReference type="SAM" id="SignalP"/>
    </source>
</evidence>
<evidence type="ECO:0000256" key="1">
    <source>
        <dbReference type="ARBA" id="ARBA00004651"/>
    </source>
</evidence>
<name>A0A1Y6C024_9BACT</name>
<feature type="domain" description="Mechanosensitive ion channel transmembrane helices 2/3" evidence="11">
    <location>
        <begin position="304"/>
        <end position="343"/>
    </location>
</feature>
<accession>A0A1Y6C024</accession>
<evidence type="ECO:0000256" key="4">
    <source>
        <dbReference type="ARBA" id="ARBA00022692"/>
    </source>
</evidence>
<dbReference type="RefSeq" id="WP_132318778.1">
    <property type="nucleotide sequence ID" value="NZ_FWZT01000008.1"/>
</dbReference>
<feature type="transmembrane region" description="Helical" evidence="7">
    <location>
        <begin position="260"/>
        <end position="281"/>
    </location>
</feature>
<evidence type="ECO:0000259" key="9">
    <source>
        <dbReference type="Pfam" id="PF00924"/>
    </source>
</evidence>
<dbReference type="InterPro" id="IPR045042">
    <property type="entry name" value="YnaI-like"/>
</dbReference>
<feature type="domain" description="Mechanosensitive ion channel MscS" evidence="9">
    <location>
        <begin position="345"/>
        <end position="410"/>
    </location>
</feature>
<comment type="subcellular location">
    <subcellularLocation>
        <location evidence="1">Cell membrane</location>
        <topology evidence="1">Multi-pass membrane protein</topology>
    </subcellularLocation>
</comment>
<dbReference type="InterPro" id="IPR006686">
    <property type="entry name" value="MscS_channel_CS"/>
</dbReference>
<feature type="transmembrane region" description="Helical" evidence="7">
    <location>
        <begin position="177"/>
        <end position="197"/>
    </location>
</feature>
<dbReference type="EMBL" id="FWZT01000008">
    <property type="protein sequence ID" value="SMF27002.1"/>
    <property type="molecule type" value="Genomic_DNA"/>
</dbReference>
<evidence type="ECO:0000256" key="6">
    <source>
        <dbReference type="ARBA" id="ARBA00023136"/>
    </source>
</evidence>
<feature type="transmembrane region" description="Helical" evidence="7">
    <location>
        <begin position="293"/>
        <end position="318"/>
    </location>
</feature>
<dbReference type="InterPro" id="IPR049142">
    <property type="entry name" value="MS_channel_1st"/>
</dbReference>
<evidence type="ECO:0000256" key="2">
    <source>
        <dbReference type="ARBA" id="ARBA00008017"/>
    </source>
</evidence>
<feature type="signal peptide" evidence="8">
    <location>
        <begin position="1"/>
        <end position="17"/>
    </location>
</feature>
<dbReference type="InterPro" id="IPR011014">
    <property type="entry name" value="MscS_channel_TM-2"/>
</dbReference>
<feature type="transmembrane region" description="Helical" evidence="7">
    <location>
        <begin position="228"/>
        <end position="248"/>
    </location>
</feature>
<keyword evidence="8" id="KW-0732">Signal</keyword>
<dbReference type="STRING" id="1513793.SAMN06296036_108188"/>
<dbReference type="SUPFAM" id="SSF50182">
    <property type="entry name" value="Sm-like ribonucleoproteins"/>
    <property type="match status" value="1"/>
</dbReference>
<feature type="domain" description="Mechanosensitive ion channel MscS C-terminal" evidence="10">
    <location>
        <begin position="422"/>
        <end position="502"/>
    </location>
</feature>
<dbReference type="Pfam" id="PF21082">
    <property type="entry name" value="MS_channel_3rd"/>
    <property type="match status" value="1"/>
</dbReference>
<dbReference type="Gene3D" id="2.30.30.60">
    <property type="match status" value="1"/>
</dbReference>
<dbReference type="OrthoDB" id="5288997at2"/>
<evidence type="ECO:0000313" key="13">
    <source>
        <dbReference type="Proteomes" id="UP000192907"/>
    </source>
</evidence>
<sequence>MKILATILILLASPIWAQNAPQAGSNGSTIPSKSPRQSIQVFLQAMKNGDYATAELYAELPRVSRKQRQASLDRAYEVIDQIFRLNTLNLSPEPEGYRNDELPFDMELLFHWQQDEQSLSFFLRRKEVKDGGQKTMVWQIDRSSLQSMSKTKFNQNGYDLASHVPDSLKIKVFRLQIWQWLGLAVGIVLAFGMSWVLRKLFIRILRSALSVLHADEGFTLAKRMANPFQIYSIVAIFGLLTYSLALDFRSREMVSIVERAVQMICSVWALFVINDGIFILLAKKLEEDGKPSVAAILPISRRSISIIIAVLGGLFFLQNLGYDITALITGLGIGGIAIALAGQKTVENLLGGFMIIIDQPIRVGDYGRYGDTWGTVETIGLRSTRVRTLDRTLVTIPNADFSQMNIENYAERDQIRLHAILGVRHETSPDQLRYLLAEIKRLLVAHQRIDNDPARVRFVGFGASSLDIEIFAYAKTSIWPEFLSIREDVYLDILKLVRESGTSFAYPSQTIYWEKGQGINQAATERVEEVVHQWRENKEMPFPDIPEDVITTWTDTRDYPNLDSWIHKLPPRP</sequence>
<dbReference type="InterPro" id="IPR010920">
    <property type="entry name" value="LSM_dom_sf"/>
</dbReference>
<keyword evidence="5 7" id="KW-1133">Transmembrane helix</keyword>
<proteinExistence type="inferred from homology"/>
<keyword evidence="13" id="KW-1185">Reference proteome</keyword>
<dbReference type="PANTHER" id="PTHR43634:SF2">
    <property type="entry name" value="LOW CONDUCTANCE MECHANOSENSITIVE CHANNEL YNAI"/>
    <property type="match status" value="1"/>
</dbReference>